<name>X1GW33_9ZZZZ</name>
<evidence type="ECO:0000313" key="1">
    <source>
        <dbReference type="EMBL" id="GAH37218.1"/>
    </source>
</evidence>
<accession>X1GW33</accession>
<dbReference type="AlphaFoldDB" id="X1GW33"/>
<organism evidence="1">
    <name type="scientific">marine sediment metagenome</name>
    <dbReference type="NCBI Taxonomy" id="412755"/>
    <lineage>
        <taxon>unclassified sequences</taxon>
        <taxon>metagenomes</taxon>
        <taxon>ecological metagenomes</taxon>
    </lineage>
</organism>
<reference evidence="1" key="1">
    <citation type="journal article" date="2014" name="Front. Microbiol.">
        <title>High frequency of phylogenetically diverse reductive dehalogenase-homologous genes in deep subseafloor sedimentary metagenomes.</title>
        <authorList>
            <person name="Kawai M."/>
            <person name="Futagami T."/>
            <person name="Toyoda A."/>
            <person name="Takaki Y."/>
            <person name="Nishi S."/>
            <person name="Hori S."/>
            <person name="Arai W."/>
            <person name="Tsubouchi T."/>
            <person name="Morono Y."/>
            <person name="Uchiyama I."/>
            <person name="Ito T."/>
            <person name="Fujiyama A."/>
            <person name="Inagaki F."/>
            <person name="Takami H."/>
        </authorList>
    </citation>
    <scope>NUCLEOTIDE SEQUENCE</scope>
    <source>
        <strain evidence="1">Expedition CK06-06</strain>
    </source>
</reference>
<comment type="caution">
    <text evidence="1">The sequence shown here is derived from an EMBL/GenBank/DDBJ whole genome shotgun (WGS) entry which is preliminary data.</text>
</comment>
<sequence length="46" mass="5148">MPEVSKTGINNVKQVAQRSRAANVLIVDNNPELIRFMLEILARKGI</sequence>
<dbReference type="EMBL" id="BARU01006812">
    <property type="protein sequence ID" value="GAH37218.1"/>
    <property type="molecule type" value="Genomic_DNA"/>
</dbReference>
<proteinExistence type="predicted"/>
<protein>
    <submittedName>
        <fullName evidence="1">Uncharacterized protein</fullName>
    </submittedName>
</protein>
<gene>
    <name evidence="1" type="ORF">S03H2_13413</name>
</gene>
<feature type="non-terminal residue" evidence="1">
    <location>
        <position position="46"/>
    </location>
</feature>